<proteinExistence type="predicted"/>
<sequence>MLVPVFNLFLREAIHGTDNDRLWFAFNLLVLWLIAVVTFGYPAVIIPALCLVGMAFLWLLETVR</sequence>
<dbReference type="AlphaFoldDB" id="A0A7X5EZG7"/>
<name>A0A7X5EZG7_9HYPH</name>
<keyword evidence="2" id="KW-1185">Reference proteome</keyword>
<accession>A0A7X5EZG7</accession>
<evidence type="ECO:0000313" key="2">
    <source>
        <dbReference type="Proteomes" id="UP000586722"/>
    </source>
</evidence>
<protein>
    <submittedName>
        <fullName evidence="1">Uncharacterized protein</fullName>
    </submittedName>
</protein>
<reference evidence="2" key="1">
    <citation type="submission" date="2020-01" db="EMBL/GenBank/DDBJ databases">
        <authorList>
            <person name="Fang Y."/>
            <person name="Sun R."/>
            <person name="Nie L."/>
            <person name="He J."/>
            <person name="Hao L."/>
            <person name="Wang L."/>
            <person name="Su S."/>
            <person name="Lv E."/>
            <person name="Zhang Z."/>
            <person name="Xie R."/>
            <person name="Liu H."/>
        </authorList>
    </citation>
    <scope>NUCLEOTIDE SEQUENCE [LARGE SCALE GENOMIC DNA]</scope>
    <source>
        <strain evidence="2">XCT-53</strain>
    </source>
</reference>
<evidence type="ECO:0000313" key="1">
    <source>
        <dbReference type="EMBL" id="NBN76970.1"/>
    </source>
</evidence>
<dbReference type="EMBL" id="JAABLQ010000001">
    <property type="protein sequence ID" value="NBN76970.1"/>
    <property type="molecule type" value="Genomic_DNA"/>
</dbReference>
<gene>
    <name evidence="1" type="ORF">GWI72_01670</name>
</gene>
<dbReference type="Proteomes" id="UP000586722">
    <property type="component" value="Unassembled WGS sequence"/>
</dbReference>
<organism evidence="1 2">
    <name type="scientific">Pannonibacter tanglangensis</name>
    <dbReference type="NCBI Taxonomy" id="2750084"/>
    <lineage>
        <taxon>Bacteria</taxon>
        <taxon>Pseudomonadati</taxon>
        <taxon>Pseudomonadota</taxon>
        <taxon>Alphaproteobacteria</taxon>
        <taxon>Hyphomicrobiales</taxon>
        <taxon>Stappiaceae</taxon>
        <taxon>Pannonibacter</taxon>
    </lineage>
</organism>
<comment type="caution">
    <text evidence="1">The sequence shown here is derived from an EMBL/GenBank/DDBJ whole genome shotgun (WGS) entry which is preliminary data.</text>
</comment>